<evidence type="ECO:0000256" key="3">
    <source>
        <dbReference type="ARBA" id="ARBA00041533"/>
    </source>
</evidence>
<reference evidence="8" key="3">
    <citation type="submission" date="2025-09" db="UniProtKB">
        <authorList>
            <consortium name="Ensembl"/>
        </authorList>
    </citation>
    <scope>IDENTIFICATION</scope>
</reference>
<dbReference type="Bgee" id="ENSACLG00000001911">
    <property type="expression patterns" value="Expressed in ovary and 7 other cell types or tissues"/>
</dbReference>
<evidence type="ECO:0000256" key="1">
    <source>
        <dbReference type="ARBA" id="ARBA00023186"/>
    </source>
</evidence>
<dbReference type="InterPro" id="IPR036869">
    <property type="entry name" value="J_dom_sf"/>
</dbReference>
<dbReference type="PANTHER" id="PTHR44360">
    <property type="entry name" value="DNAJ HOMOLOG SUBFAMILY B MEMBER 9"/>
    <property type="match status" value="1"/>
</dbReference>
<proteinExistence type="predicted"/>
<dbReference type="AlphaFoldDB" id="A0A3P8NDH3"/>
<keyword evidence="9" id="KW-1185">Reference proteome</keyword>
<dbReference type="InterPro" id="IPR051948">
    <property type="entry name" value="Hsp70_co-chaperone_J-domain"/>
</dbReference>
<feature type="domain" description="J" evidence="7">
    <location>
        <begin position="31"/>
        <end position="95"/>
    </location>
</feature>
<dbReference type="GO" id="GO:0036503">
    <property type="term" value="P:ERAD pathway"/>
    <property type="evidence" value="ECO:0007669"/>
    <property type="project" value="TreeGrafter"/>
</dbReference>
<dbReference type="SMART" id="SM00271">
    <property type="entry name" value="DnaJ"/>
    <property type="match status" value="1"/>
</dbReference>
<dbReference type="RefSeq" id="XP_026023913.1">
    <property type="nucleotide sequence ID" value="XM_026168128.1"/>
</dbReference>
<evidence type="ECO:0000313" key="9">
    <source>
        <dbReference type="Proteomes" id="UP000265100"/>
    </source>
</evidence>
<dbReference type="Proteomes" id="UP000265100">
    <property type="component" value="Chromosome 5"/>
</dbReference>
<dbReference type="SUPFAM" id="SSF46565">
    <property type="entry name" value="Chaperone J-domain"/>
    <property type="match status" value="1"/>
</dbReference>
<name>A0A3P8NDH3_ASTCA</name>
<dbReference type="CDD" id="cd06257">
    <property type="entry name" value="DnaJ"/>
    <property type="match status" value="1"/>
</dbReference>
<comment type="subunit">
    <text evidence="5">Interacts with HSPA5/BiP; interaction is direct. Interacts with ERN1/IRE1 (via the luminal region). Interacts with DERL1.</text>
</comment>
<evidence type="ECO:0000256" key="6">
    <source>
        <dbReference type="SAM" id="SignalP"/>
    </source>
</evidence>
<dbReference type="PROSITE" id="PS50076">
    <property type="entry name" value="DNAJ_2"/>
    <property type="match status" value="1"/>
</dbReference>
<comment type="function">
    <text evidence="4">Co-chaperone for Hsp70 protein HSPA5/BiP that acts as a key repressor of the ERN1/IRE1-mediated unfolded protein response (UPR). J domain-containing co-chaperones stimulate the ATPase activity of Hsp70 proteins and are required for efficient substrate recognition by Hsp70 proteins. In the unstressed endoplasmic reticulum, interacts with the luminal region of ERN1/IRE1 and selectively recruits HSPA5/BiP: HSPA5/BiP disrupts the dimerization of the active ERN1/IRE1 luminal region, thereby inactivating ERN1/IRE1. Also involved in endoplasmic reticulum-associated degradation (ERAD) of misfolded proteins. Required for survival of B-cell progenitors and normal antibody production.</text>
</comment>
<evidence type="ECO:0000259" key="7">
    <source>
        <dbReference type="PROSITE" id="PS50076"/>
    </source>
</evidence>
<dbReference type="Gene3D" id="1.10.287.110">
    <property type="entry name" value="DnaJ domain"/>
    <property type="match status" value="1"/>
</dbReference>
<feature type="chain" id="PRO_5044335479" description="DnaJ homolog subfamily B member 9" evidence="6">
    <location>
        <begin position="26"/>
        <end position="175"/>
    </location>
</feature>
<dbReference type="STRING" id="8154.ENSACLP00000002784"/>
<reference evidence="8" key="2">
    <citation type="submission" date="2025-08" db="UniProtKB">
        <authorList>
            <consortium name="Ensembl"/>
        </authorList>
    </citation>
    <scope>IDENTIFICATION</scope>
</reference>
<accession>A0A3P8NDH3</accession>
<dbReference type="Ensembl" id="ENSACLT00000002845.2">
    <property type="protein sequence ID" value="ENSACLP00000002784.2"/>
    <property type="gene ID" value="ENSACLG00000001911.2"/>
</dbReference>
<protein>
    <recommendedName>
        <fullName evidence="2">DnaJ homolog subfamily B member 9</fullName>
    </recommendedName>
    <alternativeName>
        <fullName evidence="3">Endoplasmic reticulum DNA J domain-containing protein 4</fullName>
    </alternativeName>
</protein>
<evidence type="ECO:0000256" key="2">
    <source>
        <dbReference type="ARBA" id="ARBA00040158"/>
    </source>
</evidence>
<evidence type="ECO:0000256" key="5">
    <source>
        <dbReference type="ARBA" id="ARBA00046365"/>
    </source>
</evidence>
<dbReference type="OMA" id="AEPFREI"/>
<feature type="signal peptide" evidence="6">
    <location>
        <begin position="1"/>
        <end position="25"/>
    </location>
</feature>
<dbReference type="Pfam" id="PF00226">
    <property type="entry name" value="DnaJ"/>
    <property type="match status" value="1"/>
</dbReference>
<sequence length="175" mass="20918">MAAQGASYWLRLCMLLLLCLSEALSEVINRNYYDTLHVEPTATDSEIKKSFRKLAVKYHPDKNKSADAEKTFREIAEAYRVLSNKEQRRAYDHVGHGAFLKNEDLLKPEDEYQTSFHFSFPDFFHDFDDSLFGGQWRFHQEEDEEDGRYDHYSFEGERFSFYFGDPDEYEEEYYF</sequence>
<dbReference type="GO" id="GO:0005783">
    <property type="term" value="C:endoplasmic reticulum"/>
    <property type="evidence" value="ECO:0007669"/>
    <property type="project" value="TreeGrafter"/>
</dbReference>
<dbReference type="GO" id="GO:0051087">
    <property type="term" value="F:protein-folding chaperone binding"/>
    <property type="evidence" value="ECO:0007669"/>
    <property type="project" value="TreeGrafter"/>
</dbReference>
<dbReference type="PANTHER" id="PTHR44360:SF1">
    <property type="entry name" value="DNAJ HOMOLOG SUBFAMILY B MEMBER 9"/>
    <property type="match status" value="1"/>
</dbReference>
<reference evidence="8" key="1">
    <citation type="submission" date="2018-05" db="EMBL/GenBank/DDBJ databases">
        <authorList>
            <person name="Datahose"/>
        </authorList>
    </citation>
    <scope>NUCLEOTIDE SEQUENCE</scope>
</reference>
<keyword evidence="1" id="KW-0143">Chaperone</keyword>
<evidence type="ECO:0000256" key="4">
    <source>
        <dbReference type="ARBA" id="ARBA00045428"/>
    </source>
</evidence>
<dbReference type="InterPro" id="IPR001623">
    <property type="entry name" value="DnaJ_domain"/>
</dbReference>
<organism evidence="8 9">
    <name type="scientific">Astatotilapia calliptera</name>
    <name type="common">Eastern happy</name>
    <name type="synonym">Chromis callipterus</name>
    <dbReference type="NCBI Taxonomy" id="8154"/>
    <lineage>
        <taxon>Eukaryota</taxon>
        <taxon>Metazoa</taxon>
        <taxon>Chordata</taxon>
        <taxon>Craniata</taxon>
        <taxon>Vertebrata</taxon>
        <taxon>Euteleostomi</taxon>
        <taxon>Actinopterygii</taxon>
        <taxon>Neopterygii</taxon>
        <taxon>Teleostei</taxon>
        <taxon>Neoteleostei</taxon>
        <taxon>Acanthomorphata</taxon>
        <taxon>Ovalentaria</taxon>
        <taxon>Cichlomorphae</taxon>
        <taxon>Cichliformes</taxon>
        <taxon>Cichlidae</taxon>
        <taxon>African cichlids</taxon>
        <taxon>Pseudocrenilabrinae</taxon>
        <taxon>Haplochromini</taxon>
        <taxon>Astatotilapia</taxon>
    </lineage>
</organism>
<dbReference type="GO" id="GO:0051787">
    <property type="term" value="F:misfolded protein binding"/>
    <property type="evidence" value="ECO:0007669"/>
    <property type="project" value="TreeGrafter"/>
</dbReference>
<keyword evidence="6" id="KW-0732">Signal</keyword>
<evidence type="ECO:0000313" key="8">
    <source>
        <dbReference type="Ensembl" id="ENSACLP00000002784.2"/>
    </source>
</evidence>
<dbReference type="GeneID" id="113022585"/>
<dbReference type="GeneTree" id="ENSGT00940000166994"/>
<dbReference type="PRINTS" id="PR00625">
    <property type="entry name" value="JDOMAIN"/>
</dbReference>